<name>D2ZSC0_NEIM2</name>
<organism evidence="1 2">
    <name type="scientific">Neisseria mucosa (strain ATCC 25996 / DSM 4631 / NCTC 10774 / M26)</name>
    <dbReference type="NCBI Taxonomy" id="546266"/>
    <lineage>
        <taxon>Bacteria</taxon>
        <taxon>Pseudomonadati</taxon>
        <taxon>Pseudomonadota</taxon>
        <taxon>Betaproteobacteria</taxon>
        <taxon>Neisseriales</taxon>
        <taxon>Neisseriaceae</taxon>
        <taxon>Neisseria</taxon>
    </lineage>
</organism>
<comment type="caution">
    <text evidence="1">The sequence shown here is derived from an EMBL/GenBank/DDBJ whole genome shotgun (WGS) entry which is preliminary data.</text>
</comment>
<reference evidence="1 2" key="1">
    <citation type="submission" date="2009-10" db="EMBL/GenBank/DDBJ databases">
        <authorList>
            <person name="Weinstock G."/>
            <person name="Sodergren E."/>
            <person name="Clifton S."/>
            <person name="Fulton L."/>
            <person name="Fulton B."/>
            <person name="Courtney L."/>
            <person name="Fronick C."/>
            <person name="Harrison M."/>
            <person name="Strong C."/>
            <person name="Farmer C."/>
            <person name="Delahaunty K."/>
            <person name="Markovic C."/>
            <person name="Hall O."/>
            <person name="Minx P."/>
            <person name="Tomlinson C."/>
            <person name="Mitreva M."/>
            <person name="Nelson J."/>
            <person name="Hou S."/>
            <person name="Wollam A."/>
            <person name="Pepin K.H."/>
            <person name="Johnson M."/>
            <person name="Bhonagiri V."/>
            <person name="Nash W.E."/>
            <person name="Warren W."/>
            <person name="Chinwalla A."/>
            <person name="Mardis E.R."/>
            <person name="Wilson R.K."/>
        </authorList>
    </citation>
    <scope>NUCLEOTIDE SEQUENCE [LARGE SCALE GENOMIC DNA]</scope>
    <source>
        <strain evidence="2">ATCC 25996 / DSM 4631 / NCTC 10774 / M26</strain>
    </source>
</reference>
<protein>
    <submittedName>
        <fullName evidence="1">Uncharacterized protein</fullName>
    </submittedName>
</protein>
<dbReference type="EMBL" id="ACDX02000001">
    <property type="protein sequence ID" value="EFC89702.1"/>
    <property type="molecule type" value="Genomic_DNA"/>
</dbReference>
<evidence type="ECO:0000313" key="2">
    <source>
        <dbReference type="Proteomes" id="UP000003344"/>
    </source>
</evidence>
<sequence>MLIKKLHLVSWGGCPTFGVQFIFSDDLFVILIEQIQSFLVV</sequence>
<dbReference type="AlphaFoldDB" id="D2ZSC0"/>
<accession>D2ZSC0</accession>
<proteinExistence type="predicted"/>
<dbReference type="STRING" id="546266.NEIMUCOT_03500"/>
<gene>
    <name evidence="1" type="ORF">NEIMUCOT_03500</name>
</gene>
<evidence type="ECO:0000313" key="1">
    <source>
        <dbReference type="EMBL" id="EFC89702.1"/>
    </source>
</evidence>
<dbReference type="Proteomes" id="UP000003344">
    <property type="component" value="Unassembled WGS sequence"/>
</dbReference>